<feature type="non-terminal residue" evidence="2">
    <location>
        <position position="337"/>
    </location>
</feature>
<feature type="compositionally biased region" description="Acidic residues" evidence="1">
    <location>
        <begin position="328"/>
        <end position="337"/>
    </location>
</feature>
<protein>
    <recommendedName>
        <fullName evidence="4">C2H2-type domain-containing protein</fullName>
    </recommendedName>
</protein>
<dbReference type="EMBL" id="BTSX01000006">
    <property type="protein sequence ID" value="GMT05452.1"/>
    <property type="molecule type" value="Genomic_DNA"/>
</dbReference>
<feature type="region of interest" description="Disordered" evidence="1">
    <location>
        <begin position="300"/>
        <end position="337"/>
    </location>
</feature>
<accession>A0AAV5UF06</accession>
<name>A0AAV5UF06_9BILA</name>
<reference evidence="2" key="1">
    <citation type="submission" date="2023-10" db="EMBL/GenBank/DDBJ databases">
        <title>Genome assembly of Pristionchus species.</title>
        <authorList>
            <person name="Yoshida K."/>
            <person name="Sommer R.J."/>
        </authorList>
    </citation>
    <scope>NUCLEOTIDE SEQUENCE</scope>
    <source>
        <strain evidence="2">RS0144</strain>
    </source>
</reference>
<evidence type="ECO:0008006" key="4">
    <source>
        <dbReference type="Google" id="ProtNLM"/>
    </source>
</evidence>
<feature type="non-terminal residue" evidence="2">
    <location>
        <position position="1"/>
    </location>
</feature>
<comment type="caution">
    <text evidence="2">The sequence shown here is derived from an EMBL/GenBank/DDBJ whole genome shotgun (WGS) entry which is preliminary data.</text>
</comment>
<keyword evidence="3" id="KW-1185">Reference proteome</keyword>
<dbReference type="Proteomes" id="UP001432027">
    <property type="component" value="Unassembled WGS sequence"/>
</dbReference>
<evidence type="ECO:0000256" key="1">
    <source>
        <dbReference type="SAM" id="MobiDB-lite"/>
    </source>
</evidence>
<gene>
    <name evidence="2" type="ORF">PENTCL1PPCAC_27626</name>
</gene>
<evidence type="ECO:0000313" key="3">
    <source>
        <dbReference type="Proteomes" id="UP001432027"/>
    </source>
</evidence>
<evidence type="ECO:0000313" key="2">
    <source>
        <dbReference type="EMBL" id="GMT05452.1"/>
    </source>
</evidence>
<proteinExistence type="predicted"/>
<sequence length="337" mass="37675">LSFNSLPRFFAHMEHEHRLHCYDIGAWLECVCGGGFTSTTSLRVHIKKAGTGCSMDRVVLCWQHRIDGSETVTPCFPRVPGASEGVPSAPGEAVWKPGDADWTPDDAEWLIEKERENGAVNEIQERSGGSDLFVSGVVKEEEPDEGIGKGQETEMAQDGLLDSRQSNDLPVKVHPDATLKEVSRFPAIFSSRQRFKPPPAAEGWRLVKRNSDLPCFRCELRFDSLPNFASHMQHKHRLYCYDIGAWMECTCGSVFTSVTMLREHLKKARIAQDDCSMDRVVLCWMHRIDGLETETPCVPDDVGVTPDEGETKEISDDDELFDSTPEGMAEEVENGVE</sequence>
<dbReference type="AlphaFoldDB" id="A0AAV5UF06"/>
<organism evidence="2 3">
    <name type="scientific">Pristionchus entomophagus</name>
    <dbReference type="NCBI Taxonomy" id="358040"/>
    <lineage>
        <taxon>Eukaryota</taxon>
        <taxon>Metazoa</taxon>
        <taxon>Ecdysozoa</taxon>
        <taxon>Nematoda</taxon>
        <taxon>Chromadorea</taxon>
        <taxon>Rhabditida</taxon>
        <taxon>Rhabditina</taxon>
        <taxon>Diplogasteromorpha</taxon>
        <taxon>Diplogasteroidea</taxon>
        <taxon>Neodiplogasteridae</taxon>
        <taxon>Pristionchus</taxon>
    </lineage>
</organism>